<dbReference type="PANTHER" id="PTHR11601">
    <property type="entry name" value="CYSTEINE DESULFURYLASE FAMILY MEMBER"/>
    <property type="match status" value="1"/>
</dbReference>
<sequence>MIYLDYSATTPMSSYALETYNQVATDFFANSRSLHREGLESDDVLSLSRRTIAELLSVRQNEIYFTGSGSEATFLALSGLAFANQHKGKTIITTAGEHHSVHQTMSYLKDHGFHIIHVPVNEYGQVSTDSLRSVLSEDTILVSIAHANSEIGTVQDLVSLGELLQENGILFHSDCVQTFGKLPIPTHLLTSASFSAHKCYGPKGVGAAYLNSDTHWEPFFQGTTHEFGFRAGTVDVPAIAAFAAAIDEYSPLVAEDMKRLTHYRQLVLDAFQGENRIYFEGHPTNRLPFHISMRMKGIEGQLVMLECSRKGFAISTGSACRVGDSHPSNTMMSLGRSIEEAHELVRITFGRWTTEEEVYKLINNLKQLLIEIKGV</sequence>
<gene>
    <name evidence="4" type="ORF">ACFFH4_23335</name>
</gene>
<proteinExistence type="predicted"/>
<name>A0ABV6NM24_9BACI</name>
<dbReference type="EMBL" id="JBHLTR010000082">
    <property type="protein sequence ID" value="MFC0561820.1"/>
    <property type="molecule type" value="Genomic_DNA"/>
</dbReference>
<dbReference type="InterPro" id="IPR015421">
    <property type="entry name" value="PyrdxlP-dep_Trfase_major"/>
</dbReference>
<dbReference type="Pfam" id="PF00266">
    <property type="entry name" value="Aminotran_5"/>
    <property type="match status" value="1"/>
</dbReference>
<evidence type="ECO:0000256" key="1">
    <source>
        <dbReference type="ARBA" id="ARBA00001933"/>
    </source>
</evidence>
<dbReference type="InterPro" id="IPR015422">
    <property type="entry name" value="PyrdxlP-dep_Trfase_small"/>
</dbReference>
<evidence type="ECO:0000313" key="5">
    <source>
        <dbReference type="Proteomes" id="UP001589833"/>
    </source>
</evidence>
<dbReference type="InterPro" id="IPR000192">
    <property type="entry name" value="Aminotrans_V_dom"/>
</dbReference>
<dbReference type="PANTHER" id="PTHR11601:SF36">
    <property type="entry name" value="CYSTEINE DESULFURASE NIFS-RELATED"/>
    <property type="match status" value="1"/>
</dbReference>
<dbReference type="Gene3D" id="3.90.1150.10">
    <property type="entry name" value="Aspartate Aminotransferase, domain 1"/>
    <property type="match status" value="1"/>
</dbReference>
<dbReference type="Proteomes" id="UP001589833">
    <property type="component" value="Unassembled WGS sequence"/>
</dbReference>
<evidence type="ECO:0000256" key="2">
    <source>
        <dbReference type="ARBA" id="ARBA00022898"/>
    </source>
</evidence>
<dbReference type="SUPFAM" id="SSF53383">
    <property type="entry name" value="PLP-dependent transferases"/>
    <property type="match status" value="1"/>
</dbReference>
<comment type="cofactor">
    <cofactor evidence="1">
        <name>pyridoxal 5'-phosphate</name>
        <dbReference type="ChEBI" id="CHEBI:597326"/>
    </cofactor>
</comment>
<evidence type="ECO:0000259" key="3">
    <source>
        <dbReference type="Pfam" id="PF00266"/>
    </source>
</evidence>
<dbReference type="NCBIfam" id="NF002806">
    <property type="entry name" value="PRK02948.1"/>
    <property type="match status" value="1"/>
</dbReference>
<organism evidence="4 5">
    <name type="scientific">Halalkalibacter alkalisediminis</name>
    <dbReference type="NCBI Taxonomy" id="935616"/>
    <lineage>
        <taxon>Bacteria</taxon>
        <taxon>Bacillati</taxon>
        <taxon>Bacillota</taxon>
        <taxon>Bacilli</taxon>
        <taxon>Bacillales</taxon>
        <taxon>Bacillaceae</taxon>
        <taxon>Halalkalibacter</taxon>
    </lineage>
</organism>
<accession>A0ABV6NM24</accession>
<dbReference type="InterPro" id="IPR015424">
    <property type="entry name" value="PyrdxlP-dep_Trfase"/>
</dbReference>
<dbReference type="Gene3D" id="3.40.640.10">
    <property type="entry name" value="Type I PLP-dependent aspartate aminotransferase-like (Major domain)"/>
    <property type="match status" value="1"/>
</dbReference>
<evidence type="ECO:0000313" key="4">
    <source>
        <dbReference type="EMBL" id="MFC0561820.1"/>
    </source>
</evidence>
<reference evidence="4 5" key="1">
    <citation type="submission" date="2024-09" db="EMBL/GenBank/DDBJ databases">
        <authorList>
            <person name="Sun Q."/>
            <person name="Mori K."/>
        </authorList>
    </citation>
    <scope>NUCLEOTIDE SEQUENCE [LARGE SCALE GENOMIC DNA]</scope>
    <source>
        <strain evidence="4 5">NCAIM B.02301</strain>
    </source>
</reference>
<dbReference type="PIRSF" id="PIRSF005572">
    <property type="entry name" value="NifS"/>
    <property type="match status" value="1"/>
</dbReference>
<protein>
    <submittedName>
        <fullName evidence="4">IscS subfamily cysteine desulfurase</fullName>
    </submittedName>
</protein>
<keyword evidence="5" id="KW-1185">Reference proteome</keyword>
<feature type="domain" description="Aminotransferase class V" evidence="3">
    <location>
        <begin position="2"/>
        <end position="361"/>
    </location>
</feature>
<comment type="caution">
    <text evidence="4">The sequence shown here is derived from an EMBL/GenBank/DDBJ whole genome shotgun (WGS) entry which is preliminary data.</text>
</comment>
<dbReference type="RefSeq" id="WP_273843871.1">
    <property type="nucleotide sequence ID" value="NZ_JAQQWT010000007.1"/>
</dbReference>
<keyword evidence="2" id="KW-0663">Pyridoxal phosphate</keyword>
<dbReference type="InterPro" id="IPR016454">
    <property type="entry name" value="Cysteine_dSase"/>
</dbReference>